<dbReference type="PROSITE" id="PS50987">
    <property type="entry name" value="HTH_ARSR_2"/>
    <property type="match status" value="1"/>
</dbReference>
<evidence type="ECO:0000256" key="4">
    <source>
        <dbReference type="SAM" id="MobiDB-lite"/>
    </source>
</evidence>
<evidence type="ECO:0000313" key="6">
    <source>
        <dbReference type="EMBL" id="HGK27483.1"/>
    </source>
</evidence>
<dbReference type="PANTHER" id="PTHR33154">
    <property type="entry name" value="TRANSCRIPTIONAL REGULATOR, ARSR FAMILY"/>
    <property type="match status" value="1"/>
</dbReference>
<comment type="caution">
    <text evidence="6">The sequence shown here is derived from an EMBL/GenBank/DDBJ whole genome shotgun (WGS) entry which is preliminary data.</text>
</comment>
<proteinExistence type="predicted"/>
<evidence type="ECO:0000256" key="1">
    <source>
        <dbReference type="ARBA" id="ARBA00023015"/>
    </source>
</evidence>
<dbReference type="SUPFAM" id="SSF46785">
    <property type="entry name" value="Winged helix' DNA-binding domain"/>
    <property type="match status" value="1"/>
</dbReference>
<dbReference type="NCBIfam" id="NF033788">
    <property type="entry name" value="HTH_metalloreg"/>
    <property type="match status" value="1"/>
</dbReference>
<organism evidence="6">
    <name type="scientific">candidate division WOR-3 bacterium</name>
    <dbReference type="NCBI Taxonomy" id="2052148"/>
    <lineage>
        <taxon>Bacteria</taxon>
        <taxon>Bacteria division WOR-3</taxon>
    </lineage>
</organism>
<dbReference type="AlphaFoldDB" id="A0A7C4CAA4"/>
<dbReference type="InterPro" id="IPR011991">
    <property type="entry name" value="ArsR-like_HTH"/>
</dbReference>
<gene>
    <name evidence="6" type="ORF">ENS41_00815</name>
</gene>
<feature type="domain" description="HTH arsR-type" evidence="5">
    <location>
        <begin position="1"/>
        <end position="95"/>
    </location>
</feature>
<keyword evidence="3" id="KW-0804">Transcription</keyword>
<accession>A0A7C4CAA4</accession>
<dbReference type="CDD" id="cd00090">
    <property type="entry name" value="HTH_ARSR"/>
    <property type="match status" value="1"/>
</dbReference>
<dbReference type="InterPro" id="IPR036388">
    <property type="entry name" value="WH-like_DNA-bd_sf"/>
</dbReference>
<evidence type="ECO:0000259" key="5">
    <source>
        <dbReference type="PROSITE" id="PS50987"/>
    </source>
</evidence>
<dbReference type="SMART" id="SM00418">
    <property type="entry name" value="HTH_ARSR"/>
    <property type="match status" value="1"/>
</dbReference>
<sequence length="135" mass="14841">MQLSSSPSPAGLLAALGHPIRLRLVALLGEGERCVCELTPGFRRDPSVVCRHLRVLEHAGIVRSRRSGVRIFYQLTDHRILRLVVDVLDILDSPDKGRPVGPLASARIRQPPVACCPKPADRRGTSTRTSARRKP</sequence>
<evidence type="ECO:0000256" key="3">
    <source>
        <dbReference type="ARBA" id="ARBA00023163"/>
    </source>
</evidence>
<dbReference type="Pfam" id="PF01022">
    <property type="entry name" value="HTH_5"/>
    <property type="match status" value="1"/>
</dbReference>
<dbReference type="PRINTS" id="PR00778">
    <property type="entry name" value="HTHARSR"/>
</dbReference>
<evidence type="ECO:0000256" key="2">
    <source>
        <dbReference type="ARBA" id="ARBA00023125"/>
    </source>
</evidence>
<dbReference type="EMBL" id="DSUT01000013">
    <property type="protein sequence ID" value="HGK27483.1"/>
    <property type="molecule type" value="Genomic_DNA"/>
</dbReference>
<dbReference type="Gene3D" id="1.10.10.10">
    <property type="entry name" value="Winged helix-like DNA-binding domain superfamily/Winged helix DNA-binding domain"/>
    <property type="match status" value="1"/>
</dbReference>
<keyword evidence="2" id="KW-0238">DNA-binding</keyword>
<keyword evidence="1" id="KW-0805">Transcription regulation</keyword>
<reference evidence="6" key="1">
    <citation type="journal article" date="2020" name="mSystems">
        <title>Genome- and Community-Level Interaction Insights into Carbon Utilization and Element Cycling Functions of Hydrothermarchaeota in Hydrothermal Sediment.</title>
        <authorList>
            <person name="Zhou Z."/>
            <person name="Liu Y."/>
            <person name="Xu W."/>
            <person name="Pan J."/>
            <person name="Luo Z.H."/>
            <person name="Li M."/>
        </authorList>
    </citation>
    <scope>NUCLEOTIDE SEQUENCE [LARGE SCALE GENOMIC DNA]</scope>
    <source>
        <strain evidence="6">SpSt-488</strain>
    </source>
</reference>
<feature type="region of interest" description="Disordered" evidence="4">
    <location>
        <begin position="111"/>
        <end position="135"/>
    </location>
</feature>
<dbReference type="GO" id="GO:0003677">
    <property type="term" value="F:DNA binding"/>
    <property type="evidence" value="ECO:0007669"/>
    <property type="project" value="UniProtKB-KW"/>
</dbReference>
<dbReference type="InterPro" id="IPR036390">
    <property type="entry name" value="WH_DNA-bd_sf"/>
</dbReference>
<dbReference type="GO" id="GO:0003700">
    <property type="term" value="F:DNA-binding transcription factor activity"/>
    <property type="evidence" value="ECO:0007669"/>
    <property type="project" value="InterPro"/>
</dbReference>
<dbReference type="InterPro" id="IPR051081">
    <property type="entry name" value="HTH_MetalResp_TranReg"/>
</dbReference>
<dbReference type="InterPro" id="IPR001845">
    <property type="entry name" value="HTH_ArsR_DNA-bd_dom"/>
</dbReference>
<name>A0A7C4CAA4_UNCW3</name>
<dbReference type="PANTHER" id="PTHR33154:SF18">
    <property type="entry name" value="ARSENICAL RESISTANCE OPERON REPRESSOR"/>
    <property type="match status" value="1"/>
</dbReference>
<protein>
    <submittedName>
        <fullName evidence="6">ArsR family transcriptional regulator</fullName>
    </submittedName>
</protein>